<feature type="transmembrane region" description="Helical" evidence="6">
    <location>
        <begin position="144"/>
        <end position="164"/>
    </location>
</feature>
<evidence type="ECO:0000256" key="3">
    <source>
        <dbReference type="ARBA" id="ARBA00022692"/>
    </source>
</evidence>
<feature type="transmembrane region" description="Helical" evidence="6">
    <location>
        <begin position="6"/>
        <end position="32"/>
    </location>
</feature>
<protein>
    <submittedName>
        <fullName evidence="7">ABC transporter permease</fullName>
    </submittedName>
</protein>
<accession>A0A516H0Q2</accession>
<name>A0A516H0Q2_9PROT</name>
<feature type="transmembrane region" description="Helical" evidence="6">
    <location>
        <begin position="69"/>
        <end position="91"/>
    </location>
</feature>
<dbReference type="GO" id="GO:0022857">
    <property type="term" value="F:transmembrane transporter activity"/>
    <property type="evidence" value="ECO:0007669"/>
    <property type="project" value="InterPro"/>
</dbReference>
<organism evidence="7 8">
    <name type="scientific">Ferrovibrio terrae</name>
    <dbReference type="NCBI Taxonomy" id="2594003"/>
    <lineage>
        <taxon>Bacteria</taxon>
        <taxon>Pseudomonadati</taxon>
        <taxon>Pseudomonadota</taxon>
        <taxon>Alphaproteobacteria</taxon>
        <taxon>Rhodospirillales</taxon>
        <taxon>Rhodospirillaceae</taxon>
        <taxon>Ferrovibrio</taxon>
    </lineage>
</organism>
<feature type="transmembrane region" description="Helical" evidence="6">
    <location>
        <begin position="245"/>
        <end position="264"/>
    </location>
</feature>
<feature type="transmembrane region" description="Helical" evidence="6">
    <location>
        <begin position="44"/>
        <end position="63"/>
    </location>
</feature>
<evidence type="ECO:0000313" key="7">
    <source>
        <dbReference type="EMBL" id="QDO97357.1"/>
    </source>
</evidence>
<dbReference type="GO" id="GO:0005886">
    <property type="term" value="C:plasma membrane"/>
    <property type="evidence" value="ECO:0007669"/>
    <property type="project" value="UniProtKB-SubCell"/>
</dbReference>
<keyword evidence="4 6" id="KW-1133">Transmembrane helix</keyword>
<sequence>MTGDLLGWWGVPLAVLAGAIRVSTPFLFVSLGECITEKSGRINLGLEGTLVMGAMSGYAISYLTGSPWLGVLAAGCAGAVFGILHAAICSLPRVNDIAVGIALMLFGIGLAFFLGKPFIQPQAPNLPSIPFGNWSDNAQVRDSLRINALFLIGVVLAPLLLWAFRNTRWGLIVRTVGDSADAALALGYAINRVRMFSTAAGGFLAGIGGSFLSLSYPGSWSEGLSSGQGITAVALVIFARWNPMLCFWASLLFGGAAALGPALQSVGITSGYYLFNAAPYALTLLIMILTCSRDRTLAGAPGELGVTR</sequence>
<dbReference type="EMBL" id="CP041636">
    <property type="protein sequence ID" value="QDO97357.1"/>
    <property type="molecule type" value="Genomic_DNA"/>
</dbReference>
<keyword evidence="5 6" id="KW-0472">Membrane</keyword>
<dbReference type="KEGG" id="fer:FNB15_08795"/>
<evidence type="ECO:0000256" key="5">
    <source>
        <dbReference type="ARBA" id="ARBA00023136"/>
    </source>
</evidence>
<dbReference type="OrthoDB" id="9792579at2"/>
<feature type="transmembrane region" description="Helical" evidence="6">
    <location>
        <begin position="270"/>
        <end position="289"/>
    </location>
</feature>
<feature type="transmembrane region" description="Helical" evidence="6">
    <location>
        <begin position="195"/>
        <end position="214"/>
    </location>
</feature>
<dbReference type="CDD" id="cd06580">
    <property type="entry name" value="TM_PBP1_transp_TpRbsC_like"/>
    <property type="match status" value="1"/>
</dbReference>
<evidence type="ECO:0000256" key="4">
    <source>
        <dbReference type="ARBA" id="ARBA00022989"/>
    </source>
</evidence>
<evidence type="ECO:0000313" key="8">
    <source>
        <dbReference type="Proteomes" id="UP000317496"/>
    </source>
</evidence>
<feature type="transmembrane region" description="Helical" evidence="6">
    <location>
        <begin position="98"/>
        <end position="119"/>
    </location>
</feature>
<evidence type="ECO:0000256" key="2">
    <source>
        <dbReference type="ARBA" id="ARBA00022475"/>
    </source>
</evidence>
<dbReference type="Pfam" id="PF02653">
    <property type="entry name" value="BPD_transp_2"/>
    <property type="match status" value="1"/>
</dbReference>
<proteinExistence type="predicted"/>
<keyword evidence="8" id="KW-1185">Reference proteome</keyword>
<keyword evidence="3 6" id="KW-0812">Transmembrane</keyword>
<keyword evidence="2" id="KW-1003">Cell membrane</keyword>
<dbReference type="Proteomes" id="UP000317496">
    <property type="component" value="Chromosome"/>
</dbReference>
<dbReference type="PANTHER" id="PTHR43370:SF2">
    <property type="entry name" value="ABC TRANSPORTER PERMEASE PROTEIN"/>
    <property type="match status" value="1"/>
</dbReference>
<dbReference type="InterPro" id="IPR001851">
    <property type="entry name" value="ABC_transp_permease"/>
</dbReference>
<reference evidence="7 8" key="1">
    <citation type="submission" date="2019-07" db="EMBL/GenBank/DDBJ databases">
        <title>Genome sequencing for Ferrovibrio sp. K5.</title>
        <authorList>
            <person name="Park S.-J."/>
        </authorList>
    </citation>
    <scope>NUCLEOTIDE SEQUENCE [LARGE SCALE GENOMIC DNA]</scope>
    <source>
        <strain evidence="7 8">K5</strain>
    </source>
</reference>
<evidence type="ECO:0000256" key="6">
    <source>
        <dbReference type="SAM" id="Phobius"/>
    </source>
</evidence>
<gene>
    <name evidence="7" type="ORF">FNB15_08795</name>
</gene>
<dbReference type="PANTHER" id="PTHR43370">
    <property type="entry name" value="SUGAR ABC TRANSPORTER INTEGRAL MEMBRANE PROTEIN-RELATED"/>
    <property type="match status" value="1"/>
</dbReference>
<dbReference type="RefSeq" id="WP_144068338.1">
    <property type="nucleotide sequence ID" value="NZ_CP041636.1"/>
</dbReference>
<evidence type="ECO:0000256" key="1">
    <source>
        <dbReference type="ARBA" id="ARBA00004651"/>
    </source>
</evidence>
<comment type="subcellular location">
    <subcellularLocation>
        <location evidence="1">Cell membrane</location>
        <topology evidence="1">Multi-pass membrane protein</topology>
    </subcellularLocation>
</comment>
<dbReference type="AlphaFoldDB" id="A0A516H0Q2"/>